<evidence type="ECO:0000313" key="3">
    <source>
        <dbReference type="Proteomes" id="UP000297245"/>
    </source>
</evidence>
<feature type="compositionally biased region" description="Polar residues" evidence="1">
    <location>
        <begin position="188"/>
        <end position="207"/>
    </location>
</feature>
<dbReference type="Proteomes" id="UP000297245">
    <property type="component" value="Unassembled WGS sequence"/>
</dbReference>
<gene>
    <name evidence="2" type="ORF">K435DRAFT_804934</name>
</gene>
<name>A0A4S8LDD9_DENBC</name>
<accession>A0A4S8LDD9</accession>
<proteinExistence type="predicted"/>
<organism evidence="2 3">
    <name type="scientific">Dendrothele bispora (strain CBS 962.96)</name>
    <dbReference type="NCBI Taxonomy" id="1314807"/>
    <lineage>
        <taxon>Eukaryota</taxon>
        <taxon>Fungi</taxon>
        <taxon>Dikarya</taxon>
        <taxon>Basidiomycota</taxon>
        <taxon>Agaricomycotina</taxon>
        <taxon>Agaricomycetes</taxon>
        <taxon>Agaricomycetidae</taxon>
        <taxon>Agaricales</taxon>
        <taxon>Agaricales incertae sedis</taxon>
        <taxon>Dendrothele</taxon>
    </lineage>
</organism>
<dbReference type="EMBL" id="ML179487">
    <property type="protein sequence ID" value="THU86653.1"/>
    <property type="molecule type" value="Genomic_DNA"/>
</dbReference>
<feature type="compositionally biased region" description="Basic and acidic residues" evidence="1">
    <location>
        <begin position="169"/>
        <end position="186"/>
    </location>
</feature>
<evidence type="ECO:0000313" key="2">
    <source>
        <dbReference type="EMBL" id="THU86653.1"/>
    </source>
</evidence>
<sequence length="252" mass="26947">MSTSIHDNEYQALVYTLQSLNGILGTEDVDDSQGPMPYIQSGLPTVPLSLNHSDQPDFTIEVGGKVQASDNLNANLSIDLSLPELGPSPWGNVTCATDEFAMSNLFFGAQSPVQVWSCGGVSTGHPADISPTTPSTFHPLDPLVLESIKILFEDSNGRELDGGISQDAIQDHSTNKGERTIQEPRTDSAVNAQAPQSNIESGQVNTSPSFSPHLGTLWSQTVSLSRVFVQGHCTVDGQEACVHGSREDIEKN</sequence>
<reference evidence="2 3" key="1">
    <citation type="journal article" date="2019" name="Nat. Ecol. Evol.">
        <title>Megaphylogeny resolves global patterns of mushroom evolution.</title>
        <authorList>
            <person name="Varga T."/>
            <person name="Krizsan K."/>
            <person name="Foldi C."/>
            <person name="Dima B."/>
            <person name="Sanchez-Garcia M."/>
            <person name="Sanchez-Ramirez S."/>
            <person name="Szollosi G.J."/>
            <person name="Szarkandi J.G."/>
            <person name="Papp V."/>
            <person name="Albert L."/>
            <person name="Andreopoulos W."/>
            <person name="Angelini C."/>
            <person name="Antonin V."/>
            <person name="Barry K.W."/>
            <person name="Bougher N.L."/>
            <person name="Buchanan P."/>
            <person name="Buyck B."/>
            <person name="Bense V."/>
            <person name="Catcheside P."/>
            <person name="Chovatia M."/>
            <person name="Cooper J."/>
            <person name="Damon W."/>
            <person name="Desjardin D."/>
            <person name="Finy P."/>
            <person name="Geml J."/>
            <person name="Haridas S."/>
            <person name="Hughes K."/>
            <person name="Justo A."/>
            <person name="Karasinski D."/>
            <person name="Kautmanova I."/>
            <person name="Kiss B."/>
            <person name="Kocsube S."/>
            <person name="Kotiranta H."/>
            <person name="LaButti K.M."/>
            <person name="Lechner B.E."/>
            <person name="Liimatainen K."/>
            <person name="Lipzen A."/>
            <person name="Lukacs Z."/>
            <person name="Mihaltcheva S."/>
            <person name="Morgado L.N."/>
            <person name="Niskanen T."/>
            <person name="Noordeloos M.E."/>
            <person name="Ohm R.A."/>
            <person name="Ortiz-Santana B."/>
            <person name="Ovrebo C."/>
            <person name="Racz N."/>
            <person name="Riley R."/>
            <person name="Savchenko A."/>
            <person name="Shiryaev A."/>
            <person name="Soop K."/>
            <person name="Spirin V."/>
            <person name="Szebenyi C."/>
            <person name="Tomsovsky M."/>
            <person name="Tulloss R.E."/>
            <person name="Uehling J."/>
            <person name="Grigoriev I.V."/>
            <person name="Vagvolgyi C."/>
            <person name="Papp T."/>
            <person name="Martin F.M."/>
            <person name="Miettinen O."/>
            <person name="Hibbett D.S."/>
            <person name="Nagy L.G."/>
        </authorList>
    </citation>
    <scope>NUCLEOTIDE SEQUENCE [LARGE SCALE GENOMIC DNA]</scope>
    <source>
        <strain evidence="2 3">CBS 962.96</strain>
    </source>
</reference>
<evidence type="ECO:0000256" key="1">
    <source>
        <dbReference type="SAM" id="MobiDB-lite"/>
    </source>
</evidence>
<feature type="region of interest" description="Disordered" evidence="1">
    <location>
        <begin position="160"/>
        <end position="207"/>
    </location>
</feature>
<protein>
    <submittedName>
        <fullName evidence="2">Uncharacterized protein</fullName>
    </submittedName>
</protein>
<dbReference type="AlphaFoldDB" id="A0A4S8LDD9"/>
<keyword evidence="3" id="KW-1185">Reference proteome</keyword>